<organism evidence="2 3">
    <name type="scientific">Diplogelasinospora grovesii</name>
    <dbReference type="NCBI Taxonomy" id="303347"/>
    <lineage>
        <taxon>Eukaryota</taxon>
        <taxon>Fungi</taxon>
        <taxon>Dikarya</taxon>
        <taxon>Ascomycota</taxon>
        <taxon>Pezizomycotina</taxon>
        <taxon>Sordariomycetes</taxon>
        <taxon>Sordariomycetidae</taxon>
        <taxon>Sordariales</taxon>
        <taxon>Diplogelasinosporaceae</taxon>
        <taxon>Diplogelasinospora</taxon>
    </lineage>
</organism>
<evidence type="ECO:0000313" key="2">
    <source>
        <dbReference type="EMBL" id="KAK3942372.1"/>
    </source>
</evidence>
<sequence>MKKNKWDTWDHVRGGRLPALPESFQPAVPVTRFFNIANSESEPEIQGIFVDSVVGSAGGGAPLAARESKDVPRSDKNCAGSNVGLPSVPSLVISNAGDDEARAKTIKPINNNWNNAWPDDGPRFQMDSQIGVFVRDWVKLTPDNVVATFSRQANDMHHKSDIDTFTGQLLSPILYPDSIVDVSRIDPALDWRRQNWTSNLLIRRPANISGLSSLTGPLRPLGQPAESKSQKQGTGQRGRILTRAGYGPRIPCHLRPAQPKDMEEVTDIYNWEVMGGIQALDTSALPVTALQDILELTQKLGMPFIVAVSGPARKVQLGSNINPYAHYPKYNADVQNQTDTEAEEKVLGFGYFSIWQPGLAGAGNGSSRATARVNLFVDSEHRRNNIGSSILHALLRTVSHQFPAGAEYEFVNPARSPVYSRPLEHERKYYQIYINYVVKHEFDGGDTGDDDNLKWVRTLLEDRFGFVEKARLECTHVTAKRPSHPPFWLDTVIFEHSCHPDPRDSRIMPKK</sequence>
<feature type="region of interest" description="Disordered" evidence="1">
    <location>
        <begin position="213"/>
        <end position="239"/>
    </location>
</feature>
<proteinExistence type="predicted"/>
<dbReference type="EMBL" id="MU853774">
    <property type="protein sequence ID" value="KAK3942372.1"/>
    <property type="molecule type" value="Genomic_DNA"/>
</dbReference>
<accession>A0AAN6NES4</accession>
<dbReference type="Gene3D" id="3.40.630.30">
    <property type="match status" value="1"/>
</dbReference>
<dbReference type="Proteomes" id="UP001303473">
    <property type="component" value="Unassembled WGS sequence"/>
</dbReference>
<gene>
    <name evidence="2" type="ORF">QBC46DRAFT_309306</name>
</gene>
<dbReference type="SUPFAM" id="SSF55729">
    <property type="entry name" value="Acyl-CoA N-acyltransferases (Nat)"/>
    <property type="match status" value="1"/>
</dbReference>
<dbReference type="AlphaFoldDB" id="A0AAN6NES4"/>
<evidence type="ECO:0000256" key="1">
    <source>
        <dbReference type="SAM" id="MobiDB-lite"/>
    </source>
</evidence>
<evidence type="ECO:0000313" key="3">
    <source>
        <dbReference type="Proteomes" id="UP001303473"/>
    </source>
</evidence>
<dbReference type="InterPro" id="IPR016181">
    <property type="entry name" value="Acyl_CoA_acyltransferase"/>
</dbReference>
<reference evidence="3" key="1">
    <citation type="journal article" date="2023" name="Mol. Phylogenet. Evol.">
        <title>Genome-scale phylogeny and comparative genomics of the fungal order Sordariales.</title>
        <authorList>
            <person name="Hensen N."/>
            <person name="Bonometti L."/>
            <person name="Westerberg I."/>
            <person name="Brannstrom I.O."/>
            <person name="Guillou S."/>
            <person name="Cros-Aarteil S."/>
            <person name="Calhoun S."/>
            <person name="Haridas S."/>
            <person name="Kuo A."/>
            <person name="Mondo S."/>
            <person name="Pangilinan J."/>
            <person name="Riley R."/>
            <person name="LaButti K."/>
            <person name="Andreopoulos B."/>
            <person name="Lipzen A."/>
            <person name="Chen C."/>
            <person name="Yan M."/>
            <person name="Daum C."/>
            <person name="Ng V."/>
            <person name="Clum A."/>
            <person name="Steindorff A."/>
            <person name="Ohm R.A."/>
            <person name="Martin F."/>
            <person name="Silar P."/>
            <person name="Natvig D.O."/>
            <person name="Lalanne C."/>
            <person name="Gautier V."/>
            <person name="Ament-Velasquez S.L."/>
            <person name="Kruys A."/>
            <person name="Hutchinson M.I."/>
            <person name="Powell A.J."/>
            <person name="Barry K."/>
            <person name="Miller A.N."/>
            <person name="Grigoriev I.V."/>
            <person name="Debuchy R."/>
            <person name="Gladieux P."/>
            <person name="Hiltunen Thoren M."/>
            <person name="Johannesson H."/>
        </authorList>
    </citation>
    <scope>NUCLEOTIDE SEQUENCE [LARGE SCALE GENOMIC DNA]</scope>
    <source>
        <strain evidence="3">CBS 340.73</strain>
    </source>
</reference>
<keyword evidence="3" id="KW-1185">Reference proteome</keyword>
<comment type="caution">
    <text evidence="2">The sequence shown here is derived from an EMBL/GenBank/DDBJ whole genome shotgun (WGS) entry which is preliminary data.</text>
</comment>
<evidence type="ECO:0008006" key="4">
    <source>
        <dbReference type="Google" id="ProtNLM"/>
    </source>
</evidence>
<name>A0AAN6NES4_9PEZI</name>
<protein>
    <recommendedName>
        <fullName evidence="4">N-acetyltransferase domain-containing protein</fullName>
    </recommendedName>
</protein>